<evidence type="ECO:0000256" key="4">
    <source>
        <dbReference type="ARBA" id="ARBA00035204"/>
    </source>
</evidence>
<keyword evidence="3" id="KW-0687">Ribonucleoprotein</keyword>
<dbReference type="Proteomes" id="UP000176682">
    <property type="component" value="Unassembled WGS sequence"/>
</dbReference>
<comment type="caution">
    <text evidence="6">The sequence shown here is derived from an EMBL/GenBank/DDBJ whole genome shotgun (WGS) entry which is preliminary data.</text>
</comment>
<evidence type="ECO:0000256" key="1">
    <source>
        <dbReference type="ARBA" id="ARBA00009254"/>
    </source>
</evidence>
<protein>
    <recommendedName>
        <fullName evidence="4">Large ribosomal subunit protein uL29</fullName>
    </recommendedName>
    <alternativeName>
        <fullName evidence="5">50S ribosomal protein L29</fullName>
    </alternativeName>
</protein>
<keyword evidence="2 6" id="KW-0689">Ribosomal protein</keyword>
<dbReference type="InterPro" id="IPR036049">
    <property type="entry name" value="Ribosomal_uL29_sf"/>
</dbReference>
<dbReference type="GO" id="GO:0003735">
    <property type="term" value="F:structural constituent of ribosome"/>
    <property type="evidence" value="ECO:0007669"/>
    <property type="project" value="InterPro"/>
</dbReference>
<dbReference type="GO" id="GO:0005840">
    <property type="term" value="C:ribosome"/>
    <property type="evidence" value="ECO:0007669"/>
    <property type="project" value="UniProtKB-KW"/>
</dbReference>
<evidence type="ECO:0000313" key="6">
    <source>
        <dbReference type="EMBL" id="OGD79131.1"/>
    </source>
</evidence>
<comment type="similarity">
    <text evidence="1">Belongs to the universal ribosomal protein uL29 family.</text>
</comment>
<sequence length="64" mass="7000">MLNTKLTKNNVKSASGGTTKTLIELRAELLKVKLDIKAGKLKNSNAHKQLKLQIARLLTNTAKS</sequence>
<evidence type="ECO:0000256" key="3">
    <source>
        <dbReference type="ARBA" id="ARBA00023274"/>
    </source>
</evidence>
<dbReference type="AlphaFoldDB" id="A0A1F5FHR0"/>
<gene>
    <name evidence="6" type="ORF">A2368_01030</name>
</gene>
<dbReference type="NCBIfam" id="TIGR00012">
    <property type="entry name" value="L29"/>
    <property type="match status" value="1"/>
</dbReference>
<evidence type="ECO:0000256" key="2">
    <source>
        <dbReference type="ARBA" id="ARBA00022980"/>
    </source>
</evidence>
<evidence type="ECO:0000313" key="7">
    <source>
        <dbReference type="Proteomes" id="UP000176682"/>
    </source>
</evidence>
<accession>A0A1F5FHR0</accession>
<name>A0A1F5FHR0_9BACT</name>
<organism evidence="6 7">
    <name type="scientific">Candidatus Collierbacteria bacterium RIFOXYB1_FULL_49_13</name>
    <dbReference type="NCBI Taxonomy" id="1817728"/>
    <lineage>
        <taxon>Bacteria</taxon>
        <taxon>Candidatus Collieribacteriota</taxon>
    </lineage>
</organism>
<proteinExistence type="inferred from homology"/>
<dbReference type="SUPFAM" id="SSF46561">
    <property type="entry name" value="Ribosomal protein L29 (L29p)"/>
    <property type="match status" value="1"/>
</dbReference>
<dbReference type="InterPro" id="IPR001854">
    <property type="entry name" value="Ribosomal_uL29"/>
</dbReference>
<dbReference type="Gene3D" id="1.10.287.310">
    <property type="match status" value="1"/>
</dbReference>
<evidence type="ECO:0000256" key="5">
    <source>
        <dbReference type="ARBA" id="ARBA00035476"/>
    </source>
</evidence>
<dbReference type="GO" id="GO:1990904">
    <property type="term" value="C:ribonucleoprotein complex"/>
    <property type="evidence" value="ECO:0007669"/>
    <property type="project" value="UniProtKB-KW"/>
</dbReference>
<dbReference type="EMBL" id="MFAM01000026">
    <property type="protein sequence ID" value="OGD79131.1"/>
    <property type="molecule type" value="Genomic_DNA"/>
</dbReference>
<reference evidence="6 7" key="1">
    <citation type="journal article" date="2016" name="Nat. Commun.">
        <title>Thousands of microbial genomes shed light on interconnected biogeochemical processes in an aquifer system.</title>
        <authorList>
            <person name="Anantharaman K."/>
            <person name="Brown C.T."/>
            <person name="Hug L.A."/>
            <person name="Sharon I."/>
            <person name="Castelle C.J."/>
            <person name="Probst A.J."/>
            <person name="Thomas B.C."/>
            <person name="Singh A."/>
            <person name="Wilkins M.J."/>
            <person name="Karaoz U."/>
            <person name="Brodie E.L."/>
            <person name="Williams K.H."/>
            <person name="Hubbard S.S."/>
            <person name="Banfield J.F."/>
        </authorList>
    </citation>
    <scope>NUCLEOTIDE SEQUENCE [LARGE SCALE GENOMIC DNA]</scope>
</reference>
<dbReference type="GO" id="GO:0006412">
    <property type="term" value="P:translation"/>
    <property type="evidence" value="ECO:0007669"/>
    <property type="project" value="InterPro"/>
</dbReference>